<dbReference type="InterPro" id="IPR037055">
    <property type="entry name" value="MHC_I-like_Ag-recog_sf"/>
</dbReference>
<feature type="region of interest" description="Disordered" evidence="2">
    <location>
        <begin position="1"/>
        <end position="25"/>
    </location>
</feature>
<dbReference type="EMBL" id="RHFK02000014">
    <property type="protein sequence ID" value="TWW65537.1"/>
    <property type="molecule type" value="Genomic_DNA"/>
</dbReference>
<comment type="caution">
    <text evidence="3">The sequence shown here is derived from an EMBL/GenBank/DDBJ whole genome shotgun (WGS) entry which is preliminary data.</text>
</comment>
<dbReference type="Proteomes" id="UP000324091">
    <property type="component" value="Chromosome 21"/>
</dbReference>
<keyword evidence="4" id="KW-1185">Reference proteome</keyword>
<feature type="region of interest" description="Disordered" evidence="2">
    <location>
        <begin position="45"/>
        <end position="93"/>
    </location>
</feature>
<evidence type="ECO:0000313" key="4">
    <source>
        <dbReference type="Proteomes" id="UP000324091"/>
    </source>
</evidence>
<gene>
    <name evidence="3" type="ORF">D4764_21G0004370</name>
</gene>
<organism evidence="3 4">
    <name type="scientific">Takifugu flavidus</name>
    <name type="common">sansaifugu</name>
    <dbReference type="NCBI Taxonomy" id="433684"/>
    <lineage>
        <taxon>Eukaryota</taxon>
        <taxon>Metazoa</taxon>
        <taxon>Chordata</taxon>
        <taxon>Craniata</taxon>
        <taxon>Vertebrata</taxon>
        <taxon>Euteleostomi</taxon>
        <taxon>Actinopterygii</taxon>
        <taxon>Neopterygii</taxon>
        <taxon>Teleostei</taxon>
        <taxon>Neoteleostei</taxon>
        <taxon>Acanthomorphata</taxon>
        <taxon>Eupercaria</taxon>
        <taxon>Tetraodontiformes</taxon>
        <taxon>Tetradontoidea</taxon>
        <taxon>Tetraodontidae</taxon>
        <taxon>Takifugu</taxon>
    </lineage>
</organism>
<feature type="compositionally biased region" description="Polar residues" evidence="2">
    <location>
        <begin position="45"/>
        <end position="61"/>
    </location>
</feature>
<dbReference type="SUPFAM" id="SSF54452">
    <property type="entry name" value="MHC antigen-recognition domain"/>
    <property type="match status" value="1"/>
</dbReference>
<dbReference type="AlphaFoldDB" id="A0A5C6NIU2"/>
<evidence type="ECO:0000313" key="3">
    <source>
        <dbReference type="EMBL" id="TWW65537.1"/>
    </source>
</evidence>
<name>A0A5C6NIU2_9TELE</name>
<accession>A0A5C6NIU2</accession>
<reference evidence="3 4" key="1">
    <citation type="submission" date="2019-04" db="EMBL/GenBank/DDBJ databases">
        <title>Chromosome genome assembly for Takifugu flavidus.</title>
        <authorList>
            <person name="Xiao S."/>
        </authorList>
    </citation>
    <scope>NUCLEOTIDE SEQUENCE [LARGE SCALE GENOMIC DNA]</scope>
    <source>
        <strain evidence="3">HTHZ2018</strain>
        <tissue evidence="3">Muscle</tissue>
    </source>
</reference>
<dbReference type="InterPro" id="IPR011162">
    <property type="entry name" value="MHC_I/II-like_Ag-recog"/>
</dbReference>
<proteinExistence type="predicted"/>
<evidence type="ECO:0000256" key="1">
    <source>
        <dbReference type="ARBA" id="ARBA00023180"/>
    </source>
</evidence>
<sequence>MVDDVQMVHYDSNTRRAQPKQEWMKEVTADDPQYLDRTLETSWVPSRTSKSTLKLQSSASTKLECDDASSGLRHTPTQQNAETGPDLPHSHCF</sequence>
<protein>
    <recommendedName>
        <fullName evidence="5">MHC class I-like antigen recognition-like domain-containing protein</fullName>
    </recommendedName>
</protein>
<keyword evidence="1" id="KW-0325">Glycoprotein</keyword>
<dbReference type="Gene3D" id="3.30.500.10">
    <property type="entry name" value="MHC class I-like antigen recognition-like"/>
    <property type="match status" value="1"/>
</dbReference>
<evidence type="ECO:0000256" key="2">
    <source>
        <dbReference type="SAM" id="MobiDB-lite"/>
    </source>
</evidence>
<evidence type="ECO:0008006" key="5">
    <source>
        <dbReference type="Google" id="ProtNLM"/>
    </source>
</evidence>